<protein>
    <submittedName>
        <fullName evidence="2">Uncharacterized protein</fullName>
    </submittedName>
</protein>
<accession>A0AAQ4EFN9</accession>
<comment type="caution">
    <text evidence="2">The sequence shown here is derived from an EMBL/GenBank/DDBJ whole genome shotgun (WGS) entry which is preliminary data.</text>
</comment>
<proteinExistence type="predicted"/>
<dbReference type="EMBL" id="JARKHS020016820">
    <property type="protein sequence ID" value="KAK8773500.1"/>
    <property type="molecule type" value="Genomic_DNA"/>
</dbReference>
<evidence type="ECO:0000313" key="3">
    <source>
        <dbReference type="Proteomes" id="UP001321473"/>
    </source>
</evidence>
<feature type="region of interest" description="Disordered" evidence="1">
    <location>
        <begin position="61"/>
        <end position="104"/>
    </location>
</feature>
<keyword evidence="3" id="KW-1185">Reference proteome</keyword>
<sequence length="104" mass="11990">MCLRSNYVSSDDAKKEYIRTAQYYGMGVHRRDFGPVNIKVLMRIVTTGLERKIEAIEVTEIENPSFPNGNEDNKKPEKTTAPKPERNLKPRNLDDKFGECERVT</sequence>
<name>A0AAQ4EFN9_AMBAM</name>
<evidence type="ECO:0000256" key="1">
    <source>
        <dbReference type="SAM" id="MobiDB-lite"/>
    </source>
</evidence>
<evidence type="ECO:0000313" key="2">
    <source>
        <dbReference type="EMBL" id="KAK8773500.1"/>
    </source>
</evidence>
<reference evidence="2 3" key="1">
    <citation type="journal article" date="2023" name="Arcadia Sci">
        <title>De novo assembly of a long-read Amblyomma americanum tick genome.</title>
        <authorList>
            <person name="Chou S."/>
            <person name="Poskanzer K.E."/>
            <person name="Rollins M."/>
            <person name="Thuy-Boun P.S."/>
        </authorList>
    </citation>
    <scope>NUCLEOTIDE SEQUENCE [LARGE SCALE GENOMIC DNA]</scope>
    <source>
        <strain evidence="2">F_SG_1</strain>
        <tissue evidence="2">Salivary glands</tissue>
    </source>
</reference>
<dbReference type="AlphaFoldDB" id="A0AAQ4EFN9"/>
<organism evidence="2 3">
    <name type="scientific">Amblyomma americanum</name>
    <name type="common">Lone star tick</name>
    <dbReference type="NCBI Taxonomy" id="6943"/>
    <lineage>
        <taxon>Eukaryota</taxon>
        <taxon>Metazoa</taxon>
        <taxon>Ecdysozoa</taxon>
        <taxon>Arthropoda</taxon>
        <taxon>Chelicerata</taxon>
        <taxon>Arachnida</taxon>
        <taxon>Acari</taxon>
        <taxon>Parasitiformes</taxon>
        <taxon>Ixodida</taxon>
        <taxon>Ixodoidea</taxon>
        <taxon>Ixodidae</taxon>
        <taxon>Amblyomminae</taxon>
        <taxon>Amblyomma</taxon>
    </lineage>
</organism>
<dbReference type="Proteomes" id="UP001321473">
    <property type="component" value="Unassembled WGS sequence"/>
</dbReference>
<feature type="compositionally biased region" description="Basic and acidic residues" evidence="1">
    <location>
        <begin position="71"/>
        <end position="104"/>
    </location>
</feature>
<gene>
    <name evidence="2" type="ORF">V5799_011967</name>
</gene>